<dbReference type="SUPFAM" id="SSF56059">
    <property type="entry name" value="Glutathione synthetase ATP-binding domain-like"/>
    <property type="match status" value="1"/>
</dbReference>
<keyword evidence="9" id="KW-0460">Magnesium</keyword>
<dbReference type="Gene3D" id="3.30.470.20">
    <property type="entry name" value="ATP-grasp fold, B domain"/>
    <property type="match status" value="1"/>
</dbReference>
<evidence type="ECO:0000256" key="5">
    <source>
        <dbReference type="ARBA" id="ARBA00022723"/>
    </source>
</evidence>
<dbReference type="PANTHER" id="PTHR43030:SF1">
    <property type="entry name" value="PHOSPHOENOLPYRUVATE SYNTHASE"/>
    <property type="match status" value="1"/>
</dbReference>
<evidence type="ECO:0000256" key="2">
    <source>
        <dbReference type="ARBA" id="ARBA00007837"/>
    </source>
</evidence>
<comment type="cofactor">
    <cofactor evidence="1">
        <name>Mg(2+)</name>
        <dbReference type="ChEBI" id="CHEBI:18420"/>
    </cofactor>
</comment>
<keyword evidence="4" id="KW-0808">Transferase</keyword>
<evidence type="ECO:0000256" key="7">
    <source>
        <dbReference type="ARBA" id="ARBA00022777"/>
    </source>
</evidence>
<dbReference type="InterPro" id="IPR002192">
    <property type="entry name" value="PPDK_AMP/ATP-bd"/>
</dbReference>
<dbReference type="GO" id="GO:0005524">
    <property type="term" value="F:ATP binding"/>
    <property type="evidence" value="ECO:0007669"/>
    <property type="project" value="UniProtKB-KW"/>
</dbReference>
<evidence type="ECO:0000256" key="9">
    <source>
        <dbReference type="ARBA" id="ARBA00022842"/>
    </source>
</evidence>
<dbReference type="GO" id="GO:0046872">
    <property type="term" value="F:metal ion binding"/>
    <property type="evidence" value="ECO:0007669"/>
    <property type="project" value="UniProtKB-KW"/>
</dbReference>
<evidence type="ECO:0000256" key="6">
    <source>
        <dbReference type="ARBA" id="ARBA00022741"/>
    </source>
</evidence>
<evidence type="ECO:0000256" key="4">
    <source>
        <dbReference type="ARBA" id="ARBA00022679"/>
    </source>
</evidence>
<gene>
    <name evidence="11" type="ORF">Ctaglu_32270</name>
</gene>
<dbReference type="GO" id="GO:0008986">
    <property type="term" value="F:pyruvate, water dikinase activity"/>
    <property type="evidence" value="ECO:0007669"/>
    <property type="project" value="InterPro"/>
</dbReference>
<dbReference type="PANTHER" id="PTHR43030">
    <property type="entry name" value="PHOSPHOENOLPYRUVATE SYNTHASE"/>
    <property type="match status" value="1"/>
</dbReference>
<accession>A0A401UQ04</accession>
<dbReference type="EMBL" id="BHYK01000020">
    <property type="protein sequence ID" value="GCD11604.1"/>
    <property type="molecule type" value="Genomic_DNA"/>
</dbReference>
<keyword evidence="5" id="KW-0479">Metal-binding</keyword>
<keyword evidence="7" id="KW-0418">Kinase</keyword>
<evidence type="ECO:0000313" key="12">
    <source>
        <dbReference type="Proteomes" id="UP000287872"/>
    </source>
</evidence>
<evidence type="ECO:0000256" key="8">
    <source>
        <dbReference type="ARBA" id="ARBA00022840"/>
    </source>
</evidence>
<organism evidence="11 12">
    <name type="scientific">Clostridium tagluense</name>
    <dbReference type="NCBI Taxonomy" id="360422"/>
    <lineage>
        <taxon>Bacteria</taxon>
        <taxon>Bacillati</taxon>
        <taxon>Bacillota</taxon>
        <taxon>Clostridia</taxon>
        <taxon>Eubacteriales</taxon>
        <taxon>Clostridiaceae</taxon>
        <taxon>Clostridium</taxon>
    </lineage>
</organism>
<keyword evidence="8" id="KW-0067">ATP-binding</keyword>
<keyword evidence="12" id="KW-1185">Reference proteome</keyword>
<comment type="similarity">
    <text evidence="2">Belongs to the PEP-utilizing enzyme family.</text>
</comment>
<dbReference type="Proteomes" id="UP000287872">
    <property type="component" value="Unassembled WGS sequence"/>
</dbReference>
<name>A0A401UQ04_9CLOT</name>
<keyword evidence="6" id="KW-0547">Nucleotide-binding</keyword>
<evidence type="ECO:0000256" key="3">
    <source>
        <dbReference type="ARBA" id="ARBA00021623"/>
    </source>
</evidence>
<sequence>MASGIMFTADPISGNSKVTFIDASFGLGEALVSGLVNADIYKAKAGKIIDKKISTKKVAIYGIPKGGTEQRERLMRISRMIKH</sequence>
<evidence type="ECO:0000313" key="11">
    <source>
        <dbReference type="EMBL" id="GCD11604.1"/>
    </source>
</evidence>
<dbReference type="Pfam" id="PF01326">
    <property type="entry name" value="PPDK_N"/>
    <property type="match status" value="1"/>
</dbReference>
<protein>
    <recommendedName>
        <fullName evidence="3">Phosphoenolpyruvate synthase</fullName>
    </recommendedName>
</protein>
<proteinExistence type="inferred from homology"/>
<dbReference type="AlphaFoldDB" id="A0A401UQ04"/>
<dbReference type="InterPro" id="IPR006319">
    <property type="entry name" value="PEP_synth"/>
</dbReference>
<reference evidence="11 12" key="1">
    <citation type="submission" date="2018-11" db="EMBL/GenBank/DDBJ databases">
        <title>Genome sequencing and assembly of Clostridium tagluense strain A121.</title>
        <authorList>
            <person name="Murakami T."/>
            <person name="Segawa T."/>
            <person name="Shcherbakova V.A."/>
            <person name="Mori H."/>
            <person name="Yoshimura Y."/>
        </authorList>
    </citation>
    <scope>NUCLEOTIDE SEQUENCE [LARGE SCALE GENOMIC DNA]</scope>
    <source>
        <strain evidence="11 12">A121</strain>
    </source>
</reference>
<evidence type="ECO:0000259" key="10">
    <source>
        <dbReference type="Pfam" id="PF01326"/>
    </source>
</evidence>
<comment type="caution">
    <text evidence="11">The sequence shown here is derived from an EMBL/GenBank/DDBJ whole genome shotgun (WGS) entry which is preliminary data.</text>
</comment>
<feature type="domain" description="Pyruvate phosphate dikinase AMP/ATP-binding" evidence="10">
    <location>
        <begin position="2"/>
        <end position="68"/>
    </location>
</feature>
<evidence type="ECO:0000256" key="1">
    <source>
        <dbReference type="ARBA" id="ARBA00001946"/>
    </source>
</evidence>